<keyword evidence="7" id="KW-1185">Reference proteome</keyword>
<proteinExistence type="predicted"/>
<evidence type="ECO:0000256" key="3">
    <source>
        <dbReference type="ARBA" id="ARBA00019539"/>
    </source>
</evidence>
<dbReference type="Gene3D" id="1.25.40.10">
    <property type="entry name" value="Tetratricopeptide repeat domain"/>
    <property type="match status" value="1"/>
</dbReference>
<sequence length="699" mass="76863">MPLTSWFRSAGDDGRKDGGNGAAAKHHADLAEALRWMNVMMNDELDRASEELKKGDSCFHSFGSAIALFLRAMLGLEKAVLAETATALAELETRAWNDAKAAQRAATNNANGWRRAYPPGTEYELIRAEAQLMGAVLGVLQESIVEAMRGFYKLRRAYVVLEGIVDIEVRARAAVEGTGEADMSSGGESSSGGDSEGLSAARTDEEEVSAATTPEPGNLTTTDTAEIKCADMGVVGNVLDLDDPIDDFIHGSANTSFGLILLLLSLTPPAFSRVLSAVGFRGDRARGVRLLWRSSAREDISGACSGMLLLGYYNVLLGAVDILPDEDEDSKEADYEAQALGPPHARCRWLLAKMRSRYPQSQLWRIEEARMLAGRRQLSDAIALLQSGPESKMKQVAAVSAFELGVCALAAQDWELARDTFARCIEISNWSPAMYDYMAGCASLELYRDGGPDAARHKTEAEMLLRRAPGSAGRKRLLARQLPVEVFLQRRVRGWEARATALGVDLADAVGASPGMEMCYVWNAQRRMGVEQLRRAEELLRWERCRQGPVVEAIRADRSETGAWAVNMAAVLRAQGRLEEARGVLEREVLAHDRSDFRGSHKVDYVLPAATCELSAIAWAECCRADATDEDRRAKLDECEAELRRADEWEAFSLEARMGMRIQAGRQTVGWFRRKLGWECVALHVTGDNRGERRDDEVP</sequence>
<dbReference type="GO" id="GO:0005829">
    <property type="term" value="C:cytosol"/>
    <property type="evidence" value="ECO:0007669"/>
    <property type="project" value="TreeGrafter"/>
</dbReference>
<protein>
    <recommendedName>
        <fullName evidence="2">Inclusion body clearance protein IML2</fullName>
    </recommendedName>
    <alternativeName>
        <fullName evidence="3">Inclusion body clearance protein iml2</fullName>
    </alternativeName>
</protein>
<evidence type="ECO:0000256" key="2">
    <source>
        <dbReference type="ARBA" id="ARBA00018424"/>
    </source>
</evidence>
<evidence type="ECO:0000256" key="4">
    <source>
        <dbReference type="ARBA" id="ARBA00043897"/>
    </source>
</evidence>
<feature type="region of interest" description="Disordered" evidence="5">
    <location>
        <begin position="176"/>
        <end position="223"/>
    </location>
</feature>
<evidence type="ECO:0000256" key="5">
    <source>
        <dbReference type="SAM" id="MobiDB-lite"/>
    </source>
</evidence>
<evidence type="ECO:0000313" key="7">
    <source>
        <dbReference type="Proteomes" id="UP000037136"/>
    </source>
</evidence>
<accession>A0A2A9PEP5</accession>
<dbReference type="SUPFAM" id="SSF48452">
    <property type="entry name" value="TPR-like"/>
    <property type="match status" value="1"/>
</dbReference>
<dbReference type="Proteomes" id="UP000037136">
    <property type="component" value="Unassembled WGS sequence"/>
</dbReference>
<gene>
    <name evidence="6" type="ORF">XA68_12441</name>
</gene>
<comment type="function">
    <text evidence="4">Inclusion body (IB) resident protein that interacts strongly with lipid droplet (LD) proteins. Involved in LD-mediated IB clearing after protein folding stress, probably by enabling access to the IBs of an LD-stored soluble sterol derivative that acts as a chaperone in inclusion clearing.</text>
</comment>
<reference evidence="6 7" key="2">
    <citation type="journal article" date="2017" name="Sci. Rep.">
        <title>Ant-infecting Ophiocordyceps genomes reveal a high diversity of potential behavioral manipulation genes and a possible major role for enterotoxins.</title>
        <authorList>
            <person name="de Bekker C."/>
            <person name="Ohm R.A."/>
            <person name="Evans H.C."/>
            <person name="Brachmann A."/>
            <person name="Hughes D.P."/>
        </authorList>
    </citation>
    <scope>NUCLEOTIDE SEQUENCE [LARGE SCALE GENOMIC DNA]</scope>
    <source>
        <strain evidence="6 7">SC16a</strain>
    </source>
</reference>
<dbReference type="InterPro" id="IPR011990">
    <property type="entry name" value="TPR-like_helical_dom_sf"/>
</dbReference>
<reference evidence="6 7" key="1">
    <citation type="journal article" date="2015" name="BMC Genomics">
        <title>Gene expression during zombie ant biting behavior reflects the complexity underlying fungal parasitic behavioral manipulation.</title>
        <authorList>
            <person name="de Bekker C."/>
            <person name="Ohm R.A."/>
            <person name="Loreto R.G."/>
            <person name="Sebastian A."/>
            <person name="Albert I."/>
            <person name="Merrow M."/>
            <person name="Brachmann A."/>
            <person name="Hughes D.P."/>
        </authorList>
    </citation>
    <scope>NUCLEOTIDE SEQUENCE [LARGE SCALE GENOMIC DNA]</scope>
    <source>
        <strain evidence="6 7">SC16a</strain>
    </source>
</reference>
<dbReference type="GO" id="GO:0005634">
    <property type="term" value="C:nucleus"/>
    <property type="evidence" value="ECO:0007669"/>
    <property type="project" value="TreeGrafter"/>
</dbReference>
<dbReference type="PANTHER" id="PTHR31859">
    <property type="entry name" value="TETRATRICOPEPTIDE REPEAT PROTEIN 39 FAMILY MEMBER"/>
    <property type="match status" value="1"/>
</dbReference>
<dbReference type="InterPro" id="IPR019412">
    <property type="entry name" value="IML2/TPR_39"/>
</dbReference>
<dbReference type="EMBL" id="LAZP02000203">
    <property type="protein sequence ID" value="PFH59382.1"/>
    <property type="molecule type" value="Genomic_DNA"/>
</dbReference>
<evidence type="ECO:0000256" key="1">
    <source>
        <dbReference type="ARBA" id="ARBA00011408"/>
    </source>
</evidence>
<dbReference type="Pfam" id="PF10300">
    <property type="entry name" value="Iml2-TPR_39"/>
    <property type="match status" value="1"/>
</dbReference>
<name>A0A2A9PEP5_OPHUN</name>
<comment type="caution">
    <text evidence="6">The sequence shown here is derived from an EMBL/GenBank/DDBJ whole genome shotgun (WGS) entry which is preliminary data.</text>
</comment>
<organism evidence="6 7">
    <name type="scientific">Ophiocordyceps unilateralis</name>
    <name type="common">Zombie-ant fungus</name>
    <name type="synonym">Torrubia unilateralis</name>
    <dbReference type="NCBI Taxonomy" id="268505"/>
    <lineage>
        <taxon>Eukaryota</taxon>
        <taxon>Fungi</taxon>
        <taxon>Dikarya</taxon>
        <taxon>Ascomycota</taxon>
        <taxon>Pezizomycotina</taxon>
        <taxon>Sordariomycetes</taxon>
        <taxon>Hypocreomycetidae</taxon>
        <taxon>Hypocreales</taxon>
        <taxon>Ophiocordycipitaceae</taxon>
        <taxon>Ophiocordyceps</taxon>
    </lineage>
</organism>
<dbReference type="PANTHER" id="PTHR31859:SF1">
    <property type="entry name" value="TETRATRICOPEPTIDE REPEAT PROTEIN 39C"/>
    <property type="match status" value="1"/>
</dbReference>
<dbReference type="GO" id="GO:0005741">
    <property type="term" value="C:mitochondrial outer membrane"/>
    <property type="evidence" value="ECO:0007669"/>
    <property type="project" value="TreeGrafter"/>
</dbReference>
<comment type="subunit">
    <text evidence="1">Interacts with lipid droplet proteins.</text>
</comment>
<evidence type="ECO:0000313" key="6">
    <source>
        <dbReference type="EMBL" id="PFH59382.1"/>
    </source>
</evidence>
<feature type="compositionally biased region" description="Low complexity" evidence="5">
    <location>
        <begin position="180"/>
        <end position="201"/>
    </location>
</feature>
<dbReference type="AlphaFoldDB" id="A0A2A9PEP5"/>
<dbReference type="OrthoDB" id="2154985at2759"/>